<reference evidence="3" key="1">
    <citation type="submission" date="2022-03" db="EMBL/GenBank/DDBJ databases">
        <authorList>
            <person name="Martin C."/>
        </authorList>
    </citation>
    <scope>NUCLEOTIDE SEQUENCE</scope>
</reference>
<dbReference type="PANTHER" id="PTHR37397:SF1">
    <property type="entry name" value="LTD DOMAIN-CONTAINING PROTEIN"/>
    <property type="match status" value="1"/>
</dbReference>
<protein>
    <recommendedName>
        <fullName evidence="2">LTD domain-containing protein</fullName>
    </recommendedName>
</protein>
<proteinExistence type="predicted"/>
<gene>
    <name evidence="3" type="ORF">OFUS_LOCUS7891</name>
</gene>
<dbReference type="InterPro" id="IPR001322">
    <property type="entry name" value="Lamin_tail_dom"/>
</dbReference>
<dbReference type="SUPFAM" id="SSF74853">
    <property type="entry name" value="Lamin A/C globular tail domain"/>
    <property type="match status" value="1"/>
</dbReference>
<keyword evidence="1" id="KW-0732">Signal</keyword>
<feature type="domain" description="LTD" evidence="2">
    <location>
        <begin position="18"/>
        <end position="149"/>
    </location>
</feature>
<dbReference type="PANTHER" id="PTHR37397">
    <property type="entry name" value="SI:CH211-183D21.1"/>
    <property type="match status" value="1"/>
</dbReference>
<evidence type="ECO:0000256" key="1">
    <source>
        <dbReference type="SAM" id="SignalP"/>
    </source>
</evidence>
<dbReference type="AlphaFoldDB" id="A0A8S4NID7"/>
<name>A0A8S4NID7_OWEFU</name>
<feature type="non-terminal residue" evidence="3">
    <location>
        <position position="1"/>
    </location>
</feature>
<sequence>MVSSKISQAIWLAFLIIGVTNADISGKPILINELNAAQPPSETLEYVELYNTSPMDIVMDNYTLIFHNGETGGLPYRTIELDGYCISGLGYFVIGSKSMTNPKANIEFPPPSNNIQNADSTYPDGVGLYYGDTSNTANIVDFIAYSIYASQTDAGPFYPDYLPQNAIAIEDPAYGADDESLNRCNGNAVRDMTQFETRHLSPGTVNLCDGSLSPISVPPMASEKLNNCDVNAECSTGLDGSANCTCK</sequence>
<evidence type="ECO:0000259" key="2">
    <source>
        <dbReference type="PROSITE" id="PS51841"/>
    </source>
</evidence>
<comment type="caution">
    <text evidence="3">The sequence shown here is derived from an EMBL/GenBank/DDBJ whole genome shotgun (WGS) entry which is preliminary data.</text>
</comment>
<keyword evidence="4" id="KW-1185">Reference proteome</keyword>
<accession>A0A8S4NID7</accession>
<organism evidence="3 4">
    <name type="scientific">Owenia fusiformis</name>
    <name type="common">Polychaete worm</name>
    <dbReference type="NCBI Taxonomy" id="6347"/>
    <lineage>
        <taxon>Eukaryota</taxon>
        <taxon>Metazoa</taxon>
        <taxon>Spiralia</taxon>
        <taxon>Lophotrochozoa</taxon>
        <taxon>Annelida</taxon>
        <taxon>Polychaeta</taxon>
        <taxon>Sedentaria</taxon>
        <taxon>Canalipalpata</taxon>
        <taxon>Sabellida</taxon>
        <taxon>Oweniida</taxon>
        <taxon>Oweniidae</taxon>
        <taxon>Owenia</taxon>
    </lineage>
</organism>
<feature type="signal peptide" evidence="1">
    <location>
        <begin position="1"/>
        <end position="22"/>
    </location>
</feature>
<feature type="chain" id="PRO_5035872495" description="LTD domain-containing protein" evidence="1">
    <location>
        <begin position="23"/>
        <end position="247"/>
    </location>
</feature>
<dbReference type="Proteomes" id="UP000749559">
    <property type="component" value="Unassembled WGS sequence"/>
</dbReference>
<dbReference type="EMBL" id="CAIIXF020000004">
    <property type="protein sequence ID" value="CAH1781298.1"/>
    <property type="molecule type" value="Genomic_DNA"/>
</dbReference>
<dbReference type="PROSITE" id="PS51841">
    <property type="entry name" value="LTD"/>
    <property type="match status" value="1"/>
</dbReference>
<dbReference type="OrthoDB" id="10069759at2759"/>
<evidence type="ECO:0000313" key="3">
    <source>
        <dbReference type="EMBL" id="CAH1781298.1"/>
    </source>
</evidence>
<evidence type="ECO:0000313" key="4">
    <source>
        <dbReference type="Proteomes" id="UP000749559"/>
    </source>
</evidence>
<dbReference type="InterPro" id="IPR036415">
    <property type="entry name" value="Lamin_tail_dom_sf"/>
</dbReference>